<name>A0AC34Q526_9BILA</name>
<dbReference type="Proteomes" id="UP000887576">
    <property type="component" value="Unplaced"/>
</dbReference>
<proteinExistence type="predicted"/>
<accession>A0AC34Q526</accession>
<evidence type="ECO:0000313" key="2">
    <source>
        <dbReference type="WBParaSite" id="JU765_v2.g1308.t1"/>
    </source>
</evidence>
<reference evidence="2" key="1">
    <citation type="submission" date="2022-11" db="UniProtKB">
        <authorList>
            <consortium name="WormBaseParasite"/>
        </authorList>
    </citation>
    <scope>IDENTIFICATION</scope>
</reference>
<sequence length="180" mass="18736">MTAVCDASSVNGAVSMEFNNGAFGGPTDGTTSIASATLNCVNGVWLYTNNGVTNQIFEISCLAGGNTAACTGCSLNSITLVQGANVGEKPTSNGIQVVNGCQQLTVVCDASSVNNAFVYMAFNNFIGGPTNNFLPRVTATFQCVNGAWTYTEGTTTTTVTQVDCLQNSNRRRLMKIVQTG</sequence>
<protein>
    <submittedName>
        <fullName evidence="2">C6 domain-containing protein</fullName>
    </submittedName>
</protein>
<dbReference type="WBParaSite" id="JU765_v2.g1308.t1">
    <property type="protein sequence ID" value="JU765_v2.g1308.t1"/>
    <property type="gene ID" value="JU765_v2.g1308"/>
</dbReference>
<evidence type="ECO:0000313" key="1">
    <source>
        <dbReference type="Proteomes" id="UP000887576"/>
    </source>
</evidence>
<organism evidence="1 2">
    <name type="scientific">Panagrolaimus sp. JU765</name>
    <dbReference type="NCBI Taxonomy" id="591449"/>
    <lineage>
        <taxon>Eukaryota</taxon>
        <taxon>Metazoa</taxon>
        <taxon>Ecdysozoa</taxon>
        <taxon>Nematoda</taxon>
        <taxon>Chromadorea</taxon>
        <taxon>Rhabditida</taxon>
        <taxon>Tylenchina</taxon>
        <taxon>Panagrolaimomorpha</taxon>
        <taxon>Panagrolaimoidea</taxon>
        <taxon>Panagrolaimidae</taxon>
        <taxon>Panagrolaimus</taxon>
    </lineage>
</organism>